<dbReference type="HOGENOM" id="CLU_143902_3_0_1"/>
<dbReference type="GeneID" id="102363090"/>
<reference evidence="9" key="1">
    <citation type="submission" date="2011-08" db="EMBL/GenBank/DDBJ databases">
        <title>The draft genome of Latimeria chalumnae.</title>
        <authorList>
            <person name="Di Palma F."/>
            <person name="Alfoldi J."/>
            <person name="Johnson J."/>
            <person name="Berlin A."/>
            <person name="Gnerre S."/>
            <person name="Jaffe D."/>
            <person name="MacCallum I."/>
            <person name="Young S."/>
            <person name="Walker B.J."/>
            <person name="Lander E."/>
            <person name="Lindblad-Toh K."/>
        </authorList>
    </citation>
    <scope>NUCLEOTIDE SEQUENCE [LARGE SCALE GENOMIC DNA]</scope>
    <source>
        <strain evidence="9">Wild caught</strain>
    </source>
</reference>
<comment type="similarity">
    <text evidence="2 6">Belongs to the intercrine alpha (chemokine CxC) family.</text>
</comment>
<feature type="signal peptide" evidence="6">
    <location>
        <begin position="1"/>
        <end position="23"/>
    </location>
</feature>
<evidence type="ECO:0000256" key="3">
    <source>
        <dbReference type="ARBA" id="ARBA00022514"/>
    </source>
</evidence>
<dbReference type="GeneTree" id="ENSGT00940000160757"/>
<proteinExistence type="inferred from homology"/>
<dbReference type="InterPro" id="IPR039809">
    <property type="entry name" value="Chemokine_b/g/d"/>
</dbReference>
<accession>H3A6K4</accession>
<dbReference type="RefSeq" id="XP_006011515.1">
    <property type="nucleotide sequence ID" value="XM_006011453.2"/>
</dbReference>
<evidence type="ECO:0000256" key="1">
    <source>
        <dbReference type="ARBA" id="ARBA00004613"/>
    </source>
</evidence>
<keyword evidence="5" id="KW-1015">Disulfide bond</keyword>
<dbReference type="STRING" id="7897.ENSLACP00000005275"/>
<feature type="domain" description="Chemokine interleukin-8-like" evidence="7">
    <location>
        <begin position="29"/>
        <end position="90"/>
    </location>
</feature>
<dbReference type="SMART" id="SM00199">
    <property type="entry name" value="SCY"/>
    <property type="match status" value="1"/>
</dbReference>
<dbReference type="GO" id="GO:0008009">
    <property type="term" value="F:chemokine activity"/>
    <property type="evidence" value="ECO:0007669"/>
    <property type="project" value="InterPro"/>
</dbReference>
<dbReference type="PRINTS" id="PR00436">
    <property type="entry name" value="INTERLEUKIN8"/>
</dbReference>
<dbReference type="InterPro" id="IPR001089">
    <property type="entry name" value="Chemokine_CXC"/>
</dbReference>
<dbReference type="Proteomes" id="UP000008672">
    <property type="component" value="Unassembled WGS sequence"/>
</dbReference>
<evidence type="ECO:0000256" key="5">
    <source>
        <dbReference type="ARBA" id="ARBA00023157"/>
    </source>
</evidence>
<dbReference type="PROSITE" id="PS00471">
    <property type="entry name" value="SMALL_CYTOKINES_CXC"/>
    <property type="match status" value="1"/>
</dbReference>
<evidence type="ECO:0000256" key="2">
    <source>
        <dbReference type="ARBA" id="ARBA00010665"/>
    </source>
</evidence>
<keyword evidence="9" id="KW-1185">Reference proteome</keyword>
<dbReference type="Pfam" id="PF00048">
    <property type="entry name" value="IL8"/>
    <property type="match status" value="1"/>
</dbReference>
<evidence type="ECO:0000256" key="4">
    <source>
        <dbReference type="ARBA" id="ARBA00022525"/>
    </source>
</evidence>
<protein>
    <recommendedName>
        <fullName evidence="6">C-X-C motif chemokine</fullName>
    </recommendedName>
</protein>
<dbReference type="OrthoDB" id="9937393at2759"/>
<dbReference type="FunFam" id="2.40.50.40:FF:000004">
    <property type="entry name" value="C-X-C motif chemokine"/>
    <property type="match status" value="1"/>
</dbReference>
<evidence type="ECO:0000313" key="8">
    <source>
        <dbReference type="Ensembl" id="ENSLACP00000005275.1"/>
    </source>
</evidence>
<feature type="chain" id="PRO_5005134162" description="C-X-C motif chemokine" evidence="6">
    <location>
        <begin position="24"/>
        <end position="97"/>
    </location>
</feature>
<dbReference type="OMA" id="NTELRCR"/>
<sequence>MACKLTIVTVLLLLVASVTLSNAAAIGTDLRCRCVKTTSDFIPPKRIANVEIIPKGPYCSTVEVIATLKSGVLTCLNPEAKWVKTIIETFLKRPSNN</sequence>
<dbReference type="Bgee" id="ENSLACG00000004687">
    <property type="expression patterns" value="Expressed in pelvic fin and 6 other cell types or tissues"/>
</dbReference>
<dbReference type="Ensembl" id="ENSLACT00000005322.1">
    <property type="protein sequence ID" value="ENSLACP00000005275.1"/>
    <property type="gene ID" value="ENSLACG00000004687.1"/>
</dbReference>
<keyword evidence="6" id="KW-0732">Signal</keyword>
<dbReference type="AlphaFoldDB" id="H3A6K4"/>
<keyword evidence="4 6" id="KW-0964">Secreted</keyword>
<dbReference type="InParanoid" id="H3A6K4"/>
<dbReference type="EMBL" id="AFYH01230956">
    <property type="status" value="NOT_ANNOTATED_CDS"/>
    <property type="molecule type" value="Genomic_DNA"/>
</dbReference>
<dbReference type="PRINTS" id="PR00437">
    <property type="entry name" value="SMALLCYTKCXC"/>
</dbReference>
<dbReference type="PANTHER" id="PTHR12015">
    <property type="entry name" value="SMALL INDUCIBLE CYTOKINE A"/>
    <property type="match status" value="1"/>
</dbReference>
<dbReference type="FunCoup" id="H3A6K4">
    <property type="interactions" value="801"/>
</dbReference>
<evidence type="ECO:0000313" key="9">
    <source>
        <dbReference type="Proteomes" id="UP000008672"/>
    </source>
</evidence>
<dbReference type="GO" id="GO:0006952">
    <property type="term" value="P:defense response"/>
    <property type="evidence" value="ECO:0007669"/>
    <property type="project" value="InterPro"/>
</dbReference>
<gene>
    <name evidence="8" type="primary">LOC102363090</name>
</gene>
<reference evidence="8" key="3">
    <citation type="submission" date="2025-09" db="UniProtKB">
        <authorList>
            <consortium name="Ensembl"/>
        </authorList>
    </citation>
    <scope>IDENTIFICATION</scope>
</reference>
<comment type="subcellular location">
    <subcellularLocation>
        <location evidence="1 6">Secreted</location>
    </subcellularLocation>
</comment>
<keyword evidence="6" id="KW-0145">Chemotaxis</keyword>
<dbReference type="CDD" id="cd00273">
    <property type="entry name" value="Chemokine_CXC"/>
    <property type="match status" value="1"/>
</dbReference>
<dbReference type="InterPro" id="IPR018048">
    <property type="entry name" value="Chemokine_CXC_CS"/>
</dbReference>
<dbReference type="InterPro" id="IPR036048">
    <property type="entry name" value="Interleukin_8-like_sf"/>
</dbReference>
<keyword evidence="3 6" id="KW-0202">Cytokine</keyword>
<dbReference type="GO" id="GO:0005615">
    <property type="term" value="C:extracellular space"/>
    <property type="evidence" value="ECO:0007669"/>
    <property type="project" value="UniProtKB-UniRule"/>
</dbReference>
<dbReference type="SUPFAM" id="SSF54117">
    <property type="entry name" value="Interleukin 8-like chemokines"/>
    <property type="match status" value="1"/>
</dbReference>
<evidence type="ECO:0000259" key="7">
    <source>
        <dbReference type="SMART" id="SM00199"/>
    </source>
</evidence>
<dbReference type="Gene3D" id="2.40.50.40">
    <property type="match status" value="1"/>
</dbReference>
<dbReference type="PANTHER" id="PTHR12015:SF198">
    <property type="entry name" value="PLATELET BASIC PROTEIN"/>
    <property type="match status" value="1"/>
</dbReference>
<evidence type="ECO:0000256" key="6">
    <source>
        <dbReference type="RuleBase" id="RU361149"/>
    </source>
</evidence>
<dbReference type="InterPro" id="IPR033899">
    <property type="entry name" value="CXC_Chemokine_domain"/>
</dbReference>
<dbReference type="KEGG" id="lcm:102363090"/>
<dbReference type="GO" id="GO:0006955">
    <property type="term" value="P:immune response"/>
    <property type="evidence" value="ECO:0007669"/>
    <property type="project" value="InterPro"/>
</dbReference>
<dbReference type="InterPro" id="IPR001811">
    <property type="entry name" value="Chemokine_IL8-like_dom"/>
</dbReference>
<name>H3A6K4_LATCH</name>
<dbReference type="eggNOG" id="ENOG502TDRK">
    <property type="taxonomic scope" value="Eukaryota"/>
</dbReference>
<reference evidence="8" key="2">
    <citation type="submission" date="2025-08" db="UniProtKB">
        <authorList>
            <consortium name="Ensembl"/>
        </authorList>
    </citation>
    <scope>IDENTIFICATION</scope>
</reference>
<organism evidence="8 9">
    <name type="scientific">Latimeria chalumnae</name>
    <name type="common">Coelacanth</name>
    <dbReference type="NCBI Taxonomy" id="7897"/>
    <lineage>
        <taxon>Eukaryota</taxon>
        <taxon>Metazoa</taxon>
        <taxon>Chordata</taxon>
        <taxon>Craniata</taxon>
        <taxon>Vertebrata</taxon>
        <taxon>Euteleostomi</taxon>
        <taxon>Coelacanthiformes</taxon>
        <taxon>Coelacanthidae</taxon>
        <taxon>Latimeria</taxon>
    </lineage>
</organism>